<dbReference type="Proteomes" id="UP000256561">
    <property type="component" value="Unassembled WGS sequence"/>
</dbReference>
<protein>
    <submittedName>
        <fullName evidence="3">DUF1566 domain-containing protein</fullName>
    </submittedName>
</protein>
<evidence type="ECO:0000259" key="2">
    <source>
        <dbReference type="Pfam" id="PF07603"/>
    </source>
</evidence>
<accession>A0A3D8M3S0</accession>
<evidence type="ECO:0000256" key="1">
    <source>
        <dbReference type="SAM" id="SignalP"/>
    </source>
</evidence>
<dbReference type="Pfam" id="PF07603">
    <property type="entry name" value="Lcl_C"/>
    <property type="match status" value="1"/>
</dbReference>
<keyword evidence="4" id="KW-1185">Reference proteome</keyword>
<dbReference type="OrthoDB" id="9793251at2"/>
<feature type="signal peptide" evidence="1">
    <location>
        <begin position="1"/>
        <end position="18"/>
    </location>
</feature>
<organism evidence="3 4">
    <name type="scientific">Alteromonas aestuariivivens</name>
    <dbReference type="NCBI Taxonomy" id="1938339"/>
    <lineage>
        <taxon>Bacteria</taxon>
        <taxon>Pseudomonadati</taxon>
        <taxon>Pseudomonadota</taxon>
        <taxon>Gammaproteobacteria</taxon>
        <taxon>Alteromonadales</taxon>
        <taxon>Alteromonadaceae</taxon>
        <taxon>Alteromonas/Salinimonas group</taxon>
        <taxon>Alteromonas</taxon>
    </lineage>
</organism>
<dbReference type="AlphaFoldDB" id="A0A3D8M3S0"/>
<feature type="domain" description="Lcl C-terminal" evidence="2">
    <location>
        <begin position="42"/>
        <end position="164"/>
    </location>
</feature>
<reference evidence="4" key="1">
    <citation type="submission" date="2018-08" db="EMBL/GenBank/DDBJ databases">
        <authorList>
            <person name="Zhang J."/>
            <person name="Du Z.-J."/>
        </authorList>
    </citation>
    <scope>NUCLEOTIDE SEQUENCE [LARGE SCALE GENOMIC DNA]</scope>
    <source>
        <strain evidence="4">KCTC 52655</strain>
    </source>
</reference>
<evidence type="ECO:0000313" key="4">
    <source>
        <dbReference type="Proteomes" id="UP000256561"/>
    </source>
</evidence>
<name>A0A3D8M3S0_9ALTE</name>
<evidence type="ECO:0000313" key="3">
    <source>
        <dbReference type="EMBL" id="RDV24339.1"/>
    </source>
</evidence>
<proteinExistence type="predicted"/>
<comment type="caution">
    <text evidence="3">The sequence shown here is derived from an EMBL/GenBank/DDBJ whole genome shotgun (WGS) entry which is preliminary data.</text>
</comment>
<dbReference type="PANTHER" id="PTHR35812">
    <property type="entry name" value="LIPOPROTEIN"/>
    <property type="match status" value="1"/>
</dbReference>
<dbReference type="InterPro" id="IPR011460">
    <property type="entry name" value="Lcl_C"/>
</dbReference>
<keyword evidence="1" id="KW-0732">Signal</keyword>
<sequence length="169" mass="18949">MKFLINAVLLLCSLGVAAQTCLPDSPETTATDSLTDLSGGEVWHVATGLVWQRCALGQIWNGATCLGEAEKYTWQEALELAQQASHDDLKGWRLPNIKELASITERACVRPSINAEWFPQTPEDDFWSSTPSATDPERAWVVAFFNASHSLKQKDRYVYVRLVRTYTEE</sequence>
<dbReference type="EMBL" id="QRHA01000011">
    <property type="protein sequence ID" value="RDV24339.1"/>
    <property type="molecule type" value="Genomic_DNA"/>
</dbReference>
<dbReference type="RefSeq" id="WP_115594066.1">
    <property type="nucleotide sequence ID" value="NZ_QRHA01000011.1"/>
</dbReference>
<dbReference type="PANTHER" id="PTHR35812:SF1">
    <property type="entry name" value="LIPOPROTEIN"/>
    <property type="match status" value="1"/>
</dbReference>
<gene>
    <name evidence="3" type="ORF">DXV75_14050</name>
</gene>
<feature type="chain" id="PRO_5017676645" evidence="1">
    <location>
        <begin position="19"/>
        <end position="169"/>
    </location>
</feature>